<proteinExistence type="predicted"/>
<evidence type="ECO:0000313" key="1">
    <source>
        <dbReference type="EMBL" id="GAH15184.1"/>
    </source>
</evidence>
<feature type="non-terminal residue" evidence="1">
    <location>
        <position position="100"/>
    </location>
</feature>
<gene>
    <name evidence="1" type="ORF">S01H4_54723</name>
</gene>
<dbReference type="AlphaFoldDB" id="X1EDG5"/>
<organism evidence="1">
    <name type="scientific">marine sediment metagenome</name>
    <dbReference type="NCBI Taxonomy" id="412755"/>
    <lineage>
        <taxon>unclassified sequences</taxon>
        <taxon>metagenomes</taxon>
        <taxon>ecological metagenomes</taxon>
    </lineage>
</organism>
<name>X1EDG5_9ZZZZ</name>
<comment type="caution">
    <text evidence="1">The sequence shown here is derived from an EMBL/GenBank/DDBJ whole genome shotgun (WGS) entry which is preliminary data.</text>
</comment>
<protein>
    <submittedName>
        <fullName evidence="1">Uncharacterized protein</fullName>
    </submittedName>
</protein>
<reference evidence="1" key="1">
    <citation type="journal article" date="2014" name="Front. Microbiol.">
        <title>High frequency of phylogenetically diverse reductive dehalogenase-homologous genes in deep subseafloor sedimentary metagenomes.</title>
        <authorList>
            <person name="Kawai M."/>
            <person name="Futagami T."/>
            <person name="Toyoda A."/>
            <person name="Takaki Y."/>
            <person name="Nishi S."/>
            <person name="Hori S."/>
            <person name="Arai W."/>
            <person name="Tsubouchi T."/>
            <person name="Morono Y."/>
            <person name="Uchiyama I."/>
            <person name="Ito T."/>
            <person name="Fujiyama A."/>
            <person name="Inagaki F."/>
            <person name="Takami H."/>
        </authorList>
    </citation>
    <scope>NUCLEOTIDE SEQUENCE</scope>
    <source>
        <strain evidence="1">Expedition CK06-06</strain>
    </source>
</reference>
<dbReference type="EMBL" id="BART01031510">
    <property type="protein sequence ID" value="GAH15184.1"/>
    <property type="molecule type" value="Genomic_DNA"/>
</dbReference>
<accession>X1EDG5</accession>
<sequence>MFIYDDYTNVLLDSYTFPISSPGFVQFNLSTNDLYAGLIRFRVKYHTFSTFNTTYIVINETISVSITSELNVIQRNFHQFDVYGTLSQNGTNLNGLQYGI</sequence>